<feature type="compositionally biased region" description="Acidic residues" evidence="1">
    <location>
        <begin position="301"/>
        <end position="324"/>
    </location>
</feature>
<dbReference type="PROSITE" id="PS51257">
    <property type="entry name" value="PROKAR_LIPOPROTEIN"/>
    <property type="match status" value="1"/>
</dbReference>
<proteinExistence type="predicted"/>
<accession>A0A437S5N7</accession>
<dbReference type="AlphaFoldDB" id="A0A437S5N7"/>
<evidence type="ECO:0000256" key="1">
    <source>
        <dbReference type="SAM" id="MobiDB-lite"/>
    </source>
</evidence>
<dbReference type="Pfam" id="PF23750">
    <property type="entry name" value="RsgI_M"/>
    <property type="match status" value="1"/>
</dbReference>
<protein>
    <recommendedName>
        <fullName evidence="2">Anti-sigma factor RsgI-like middle domain-containing protein</fullName>
    </recommendedName>
</protein>
<organism evidence="3 4">
    <name type="scientific">Anaerosphaera multitolerans</name>
    <dbReference type="NCBI Taxonomy" id="2487351"/>
    <lineage>
        <taxon>Bacteria</taxon>
        <taxon>Bacillati</taxon>
        <taxon>Bacillota</taxon>
        <taxon>Tissierellia</taxon>
        <taxon>Tissierellales</taxon>
        <taxon>Peptoniphilaceae</taxon>
        <taxon>Anaerosphaera</taxon>
    </lineage>
</organism>
<dbReference type="OrthoDB" id="9776008at2"/>
<dbReference type="Gene3D" id="3.10.450.40">
    <property type="match status" value="1"/>
</dbReference>
<evidence type="ECO:0000313" key="3">
    <source>
        <dbReference type="EMBL" id="RVU54343.1"/>
    </source>
</evidence>
<feature type="compositionally biased region" description="Acidic residues" evidence="1">
    <location>
        <begin position="260"/>
        <end position="291"/>
    </location>
</feature>
<evidence type="ECO:0000259" key="2">
    <source>
        <dbReference type="Pfam" id="PF23750"/>
    </source>
</evidence>
<feature type="domain" description="Anti-sigma factor RsgI-like middle" evidence="2">
    <location>
        <begin position="49"/>
        <end position="175"/>
    </location>
</feature>
<dbReference type="EMBL" id="RLIH01000011">
    <property type="protein sequence ID" value="RVU54343.1"/>
    <property type="molecule type" value="Genomic_DNA"/>
</dbReference>
<evidence type="ECO:0000313" key="4">
    <source>
        <dbReference type="Proteomes" id="UP000288812"/>
    </source>
</evidence>
<gene>
    <name evidence="3" type="ORF">EF514_07810</name>
</gene>
<name>A0A437S5N7_9FIRM</name>
<keyword evidence="4" id="KW-1185">Reference proteome</keyword>
<comment type="caution">
    <text evidence="3">The sequence shown here is derived from an EMBL/GenBank/DDBJ whole genome shotgun (WGS) entry which is preliminary data.</text>
</comment>
<sequence length="324" mass="37709">MEMKKKSLKNLTVVLASLLLLVGLVGCKGEELKSEAVDENTKVVGSLLLSVNPEIKLNYDKDGKVVELLGVNDDGKNILNEYKSYVGKESKEVIRELVEEINKKGYFKVNEDGSGKNIVIKLEPNSQEIKDEFLNEIAEEINKLVAERKLNSKVLEINNDDYSEKYRDKGYVNKTKAEEILKSSLNKNNITIIEKEYDIDDGKYEIEFIENGKKYEYEVDAVTGKVLEMEVDDIDDDYVNIPTQQKQPVQVNIPVQQSWDDNDDWDDNNWDNDDNDNWDNDWNDNWNDDNGWDNNWNNDNNDWDDNNNWDDDNWNENDWNDNND</sequence>
<dbReference type="Proteomes" id="UP000288812">
    <property type="component" value="Unassembled WGS sequence"/>
</dbReference>
<feature type="region of interest" description="Disordered" evidence="1">
    <location>
        <begin position="257"/>
        <end position="324"/>
    </location>
</feature>
<reference evidence="3 4" key="1">
    <citation type="submission" date="2018-11" db="EMBL/GenBank/DDBJ databases">
        <title>Genome sequencing and assembly of Anaerosphaera sp. nov., GS7-6-2.</title>
        <authorList>
            <person name="Rettenmaier R."/>
            <person name="Liebl W."/>
            <person name="Zverlov V."/>
        </authorList>
    </citation>
    <scope>NUCLEOTIDE SEQUENCE [LARGE SCALE GENOMIC DNA]</scope>
    <source>
        <strain evidence="3 4">GS7-6-2</strain>
    </source>
</reference>
<dbReference type="InterPro" id="IPR055431">
    <property type="entry name" value="RsgI_M"/>
</dbReference>